<dbReference type="PROSITE" id="PS51044">
    <property type="entry name" value="ZF_SP_RING"/>
    <property type="match status" value="1"/>
</dbReference>
<dbReference type="RefSeq" id="XP_013781836.2">
    <property type="nucleotide sequence ID" value="XM_013926382.2"/>
</dbReference>
<evidence type="ECO:0000256" key="2">
    <source>
        <dbReference type="ARBA" id="ARBA00022771"/>
    </source>
</evidence>
<dbReference type="InterPro" id="IPR040797">
    <property type="entry name" value="ZMIZ1_N"/>
</dbReference>
<dbReference type="PANTHER" id="PTHR10782:SF4">
    <property type="entry name" value="TONALLI, ISOFORM E"/>
    <property type="match status" value="1"/>
</dbReference>
<dbReference type="Gene3D" id="3.30.40.10">
    <property type="entry name" value="Zinc/RING finger domain, C3HC4 (zinc finger)"/>
    <property type="match status" value="1"/>
</dbReference>
<evidence type="ECO:0000256" key="1">
    <source>
        <dbReference type="ARBA" id="ARBA00022723"/>
    </source>
</evidence>
<dbReference type="InterPro" id="IPR013083">
    <property type="entry name" value="Znf_RING/FYVE/PHD"/>
</dbReference>
<sequence>MITVASAIERHFSQTNERLHCIKEALGSPTSFHGAAHELLEWCSDTRAFQSVFEESLVTCLTVVSQNAAQRGFDLDLGYRLLAVCAAQRDKLSPKSASLLTVWCEDLGRLLLLRHQRNRSGERGGFKDLSLDYQHTLKSLPPVKQSDTTTMATMGWQQTPPAGYGPHHQAPQQQLSVVTTVWGVTTSTQSGPLAHNSYTGTNTSMAQVPYGQSQHGYPGNNPTGMSSKVYPPQGMSGRPAPPGYNGYDLTSTSMGGPMMVPGNGPSGDYQNPSGALNAAALVARAAAAATATATATASVVAFQEQQQEAVMGSQFSSQLPGMKEQQQYRDSYGAQHLPHGLGQVENHMSSPMAGTMTSMDASLGIMNNPMMNSANSMNHFNSQNVMNGPVTMNTQMNKAGMQVLPSMGSGGTTMYQGPPVGMSPQPRSRVTPYPSPAQYLAEKRQSQYNNAMISQYSSNMPPYGASTQQSYSSSQYSIGQPAQFVKQPHQYPSSLQQPISSMAYPPQQTMRPSMRPQGSSYMAQQGQYYPSGQVNGTAPQLQHEQPYNGNTYVNPPNYQRSFSYQQPSVPGNPTPPLTPASGLTPYITSSHGDVKPMVHQGKDAELRLTFPVRDGTILPPFRLEHNLAVSNHFFQLKPSIHQTLVMRSDLELQLKCFHHEDRQMNTNWPTSVQVSVNAVPITIDRGETKTSHRPLYLKEVCHPGRNTIQITVTACCCSHLFLLQLVHRPTVKSVLQGLLRKRLLPAEHCVSKIKRNFNNVATTGGDGVEQTAIKVSLKCPITFKKINLPARGEECKHIQCFDLQSYLQLNCERESWRCPVCNKTAVLEKLEVDQYMWAVLNNLSKSEVEEITIDALASWKPVSIKPVKEEHEQDSCGGHKWFKAMSPGSMTLPTSNSWEVGQAMSPYSAMVQPDMN</sequence>
<evidence type="ECO:0000313" key="8">
    <source>
        <dbReference type="RefSeq" id="XP_013781836.2"/>
    </source>
</evidence>
<reference evidence="8" key="1">
    <citation type="submission" date="2025-08" db="UniProtKB">
        <authorList>
            <consortium name="RefSeq"/>
        </authorList>
    </citation>
    <scope>IDENTIFICATION</scope>
    <source>
        <tissue evidence="8">Muscle</tissue>
    </source>
</reference>
<dbReference type="Pfam" id="PF25527">
    <property type="entry name" value="GBD-like_ZMIZ1_ZMIZ2"/>
    <property type="match status" value="1"/>
</dbReference>
<dbReference type="Pfam" id="PF18028">
    <property type="entry name" value="Zmiz1_N"/>
    <property type="match status" value="1"/>
</dbReference>
<feature type="domain" description="SP-RING-type" evidence="6">
    <location>
        <begin position="764"/>
        <end position="845"/>
    </location>
</feature>
<evidence type="ECO:0000256" key="3">
    <source>
        <dbReference type="ARBA" id="ARBA00022833"/>
    </source>
</evidence>
<name>A0ABM1BH08_LIMPO</name>
<feature type="region of interest" description="Disordered" evidence="5">
    <location>
        <begin position="505"/>
        <end position="543"/>
    </location>
</feature>
<dbReference type="Pfam" id="PF02891">
    <property type="entry name" value="zf-MIZ"/>
    <property type="match status" value="1"/>
</dbReference>
<protein>
    <submittedName>
        <fullName evidence="8">Zinc finger MIZ domain-containing protein 1-like</fullName>
    </submittedName>
</protein>
<keyword evidence="2 4" id="KW-0863">Zinc-finger</keyword>
<evidence type="ECO:0000259" key="6">
    <source>
        <dbReference type="PROSITE" id="PS51044"/>
    </source>
</evidence>
<keyword evidence="1" id="KW-0479">Metal-binding</keyword>
<dbReference type="GeneID" id="106466138"/>
<evidence type="ECO:0000256" key="4">
    <source>
        <dbReference type="PROSITE-ProRule" id="PRU00452"/>
    </source>
</evidence>
<feature type="non-terminal residue" evidence="8">
    <location>
        <position position="916"/>
    </location>
</feature>
<keyword evidence="3" id="KW-0862">Zinc</keyword>
<evidence type="ECO:0000256" key="5">
    <source>
        <dbReference type="SAM" id="MobiDB-lite"/>
    </source>
</evidence>
<organism evidence="7 8">
    <name type="scientific">Limulus polyphemus</name>
    <name type="common">Atlantic horseshoe crab</name>
    <dbReference type="NCBI Taxonomy" id="6850"/>
    <lineage>
        <taxon>Eukaryota</taxon>
        <taxon>Metazoa</taxon>
        <taxon>Ecdysozoa</taxon>
        <taxon>Arthropoda</taxon>
        <taxon>Chelicerata</taxon>
        <taxon>Merostomata</taxon>
        <taxon>Xiphosura</taxon>
        <taxon>Limulidae</taxon>
        <taxon>Limulus</taxon>
    </lineage>
</organism>
<keyword evidence="7" id="KW-1185">Reference proteome</keyword>
<dbReference type="InterPro" id="IPR004181">
    <property type="entry name" value="Znf_MIZ"/>
</dbReference>
<evidence type="ECO:0000313" key="7">
    <source>
        <dbReference type="Proteomes" id="UP000694941"/>
    </source>
</evidence>
<accession>A0ABM1BH08</accession>
<dbReference type="InterPro" id="IPR057847">
    <property type="entry name" value="ZMIZ1/ZMIZ2_GBD-like"/>
</dbReference>
<dbReference type="PANTHER" id="PTHR10782">
    <property type="entry name" value="ZINC FINGER MIZ DOMAIN-CONTAINING PROTEIN"/>
    <property type="match status" value="1"/>
</dbReference>
<proteinExistence type="predicted"/>
<dbReference type="Proteomes" id="UP000694941">
    <property type="component" value="Unplaced"/>
</dbReference>
<gene>
    <name evidence="8" type="primary">LOC106466138</name>
</gene>